<gene>
    <name evidence="2" type="ORF">CHARACLAT_018109</name>
</gene>
<sequence length="109" mass="12565">MTTENEEMTTEAKGTEKGSNMSTDSQTAADWCQKTPFEGRVTLPKVLDMDNTEQTETLEIIKNWEDEYDDSSPAELLTFVFEKKEDYGKFCSEIIDVQNLNIFARFEED</sequence>
<dbReference type="Proteomes" id="UP001352852">
    <property type="component" value="Unassembled WGS sequence"/>
</dbReference>
<proteinExistence type="predicted"/>
<name>A0ABU7ELB4_9TELE</name>
<dbReference type="EMBL" id="JAHUTJ010058943">
    <property type="protein sequence ID" value="MED6287605.1"/>
    <property type="molecule type" value="Genomic_DNA"/>
</dbReference>
<evidence type="ECO:0000256" key="1">
    <source>
        <dbReference type="SAM" id="MobiDB-lite"/>
    </source>
</evidence>
<feature type="compositionally biased region" description="Polar residues" evidence="1">
    <location>
        <begin position="17"/>
        <end position="28"/>
    </location>
</feature>
<evidence type="ECO:0000313" key="3">
    <source>
        <dbReference type="Proteomes" id="UP001352852"/>
    </source>
</evidence>
<organism evidence="2 3">
    <name type="scientific">Characodon lateralis</name>
    <dbReference type="NCBI Taxonomy" id="208331"/>
    <lineage>
        <taxon>Eukaryota</taxon>
        <taxon>Metazoa</taxon>
        <taxon>Chordata</taxon>
        <taxon>Craniata</taxon>
        <taxon>Vertebrata</taxon>
        <taxon>Euteleostomi</taxon>
        <taxon>Actinopterygii</taxon>
        <taxon>Neopterygii</taxon>
        <taxon>Teleostei</taxon>
        <taxon>Neoteleostei</taxon>
        <taxon>Acanthomorphata</taxon>
        <taxon>Ovalentaria</taxon>
        <taxon>Atherinomorphae</taxon>
        <taxon>Cyprinodontiformes</taxon>
        <taxon>Goodeidae</taxon>
        <taxon>Characodon</taxon>
    </lineage>
</organism>
<comment type="caution">
    <text evidence="2">The sequence shown here is derived from an EMBL/GenBank/DDBJ whole genome shotgun (WGS) entry which is preliminary data.</text>
</comment>
<reference evidence="2 3" key="1">
    <citation type="submission" date="2021-06" db="EMBL/GenBank/DDBJ databases">
        <authorList>
            <person name="Palmer J.M."/>
        </authorList>
    </citation>
    <scope>NUCLEOTIDE SEQUENCE [LARGE SCALE GENOMIC DNA]</scope>
    <source>
        <strain evidence="2 3">CL_MEX2019</strain>
        <tissue evidence="2">Muscle</tissue>
    </source>
</reference>
<evidence type="ECO:0000313" key="2">
    <source>
        <dbReference type="EMBL" id="MED6287605.1"/>
    </source>
</evidence>
<accession>A0ABU7ELB4</accession>
<keyword evidence="3" id="KW-1185">Reference proteome</keyword>
<feature type="region of interest" description="Disordered" evidence="1">
    <location>
        <begin position="1"/>
        <end position="33"/>
    </location>
</feature>
<protein>
    <submittedName>
        <fullName evidence="2">Uncharacterized protein</fullName>
    </submittedName>
</protein>